<dbReference type="AlphaFoldDB" id="A0A6J4JMR5"/>
<reference evidence="2" key="1">
    <citation type="submission" date="2020-02" db="EMBL/GenBank/DDBJ databases">
        <authorList>
            <person name="Meier V. D."/>
        </authorList>
    </citation>
    <scope>NUCLEOTIDE SEQUENCE</scope>
    <source>
        <strain evidence="2">AVDCRST_MAG54</strain>
    </source>
</reference>
<feature type="non-terminal residue" evidence="2">
    <location>
        <position position="54"/>
    </location>
</feature>
<name>A0A6J4JMR5_9PSEU</name>
<evidence type="ECO:0000313" key="2">
    <source>
        <dbReference type="EMBL" id="CAA9282586.1"/>
    </source>
</evidence>
<feature type="region of interest" description="Disordered" evidence="1">
    <location>
        <begin position="1"/>
        <end position="54"/>
    </location>
</feature>
<accession>A0A6J4JMR5</accession>
<organism evidence="2">
    <name type="scientific">uncultured Actinomycetospora sp</name>
    <dbReference type="NCBI Taxonomy" id="1135996"/>
    <lineage>
        <taxon>Bacteria</taxon>
        <taxon>Bacillati</taxon>
        <taxon>Actinomycetota</taxon>
        <taxon>Actinomycetes</taxon>
        <taxon>Pseudonocardiales</taxon>
        <taxon>Pseudonocardiaceae</taxon>
        <taxon>Actinomycetospora</taxon>
        <taxon>environmental samples</taxon>
    </lineage>
</organism>
<evidence type="ECO:0000256" key="1">
    <source>
        <dbReference type="SAM" id="MobiDB-lite"/>
    </source>
</evidence>
<dbReference type="EMBL" id="CADCTH010000478">
    <property type="protein sequence ID" value="CAA9282586.1"/>
    <property type="molecule type" value="Genomic_DNA"/>
</dbReference>
<feature type="non-terminal residue" evidence="2">
    <location>
        <position position="1"/>
    </location>
</feature>
<gene>
    <name evidence="2" type="ORF">AVDCRST_MAG54-3734</name>
</gene>
<feature type="compositionally biased region" description="Basic and acidic residues" evidence="1">
    <location>
        <begin position="21"/>
        <end position="30"/>
    </location>
</feature>
<protein>
    <submittedName>
        <fullName evidence="2">Uncharacterized protein</fullName>
    </submittedName>
</protein>
<proteinExistence type="predicted"/>
<sequence>ARNVLEGPAVPAQPSGAQVHRPGEALRVEPPEPSEDAGHAQQVPRGQGRRTPPL</sequence>